<dbReference type="HOGENOM" id="CLU_3091936_0_0_11"/>
<evidence type="ECO:0000313" key="2">
    <source>
        <dbReference type="EMBL" id="EPI47706.1"/>
    </source>
</evidence>
<gene>
    <name evidence="2" type="ORF">HMPREF1581_00799</name>
</gene>
<sequence>EDVLRNRTRYDDECGRAHLEHMDASRKYAEPLGSKRCRGREKDAPDGENAEY</sequence>
<organism evidence="2 3">
    <name type="scientific">Gardnerella vaginalis JCP8108</name>
    <dbReference type="NCBI Taxonomy" id="1261066"/>
    <lineage>
        <taxon>Bacteria</taxon>
        <taxon>Bacillati</taxon>
        <taxon>Actinomycetota</taxon>
        <taxon>Actinomycetes</taxon>
        <taxon>Bifidobacteriales</taxon>
        <taxon>Bifidobacteriaceae</taxon>
        <taxon>Gardnerella</taxon>
    </lineage>
</organism>
<name>S4GXZ4_GARVA</name>
<comment type="caution">
    <text evidence="2">The sequence shown here is derived from an EMBL/GenBank/DDBJ whole genome shotgun (WGS) entry which is preliminary data.</text>
</comment>
<evidence type="ECO:0000313" key="3">
    <source>
        <dbReference type="Proteomes" id="UP000014521"/>
    </source>
</evidence>
<reference evidence="2 3" key="1">
    <citation type="submission" date="2013-06" db="EMBL/GenBank/DDBJ databases">
        <authorList>
            <person name="Weinstock G."/>
            <person name="Sodergren E."/>
            <person name="Lobos E.A."/>
            <person name="Fulton L."/>
            <person name="Fulton R."/>
            <person name="Courtney L."/>
            <person name="Fronick C."/>
            <person name="O'Laughlin M."/>
            <person name="Godfrey J."/>
            <person name="Wilson R.M."/>
            <person name="Miner T."/>
            <person name="Farmer C."/>
            <person name="Delehaunty K."/>
            <person name="Cordes M."/>
            <person name="Minx P."/>
            <person name="Tomlinson C."/>
            <person name="Chen J."/>
            <person name="Wollam A."/>
            <person name="Pepin K.H."/>
            <person name="Bhonagiri V."/>
            <person name="Zhang X."/>
            <person name="Warren W."/>
            <person name="Mitreva M."/>
            <person name="Mardis E.R."/>
            <person name="Wilson R.K."/>
        </authorList>
    </citation>
    <scope>NUCLEOTIDE SEQUENCE [LARGE SCALE GENOMIC DNA]</scope>
    <source>
        <strain evidence="2 3">JCP8108</strain>
    </source>
</reference>
<dbReference type="Proteomes" id="UP000014521">
    <property type="component" value="Unassembled WGS sequence"/>
</dbReference>
<protein>
    <submittedName>
        <fullName evidence="2">Uncharacterized protein</fullName>
    </submittedName>
</protein>
<feature type="non-terminal residue" evidence="2">
    <location>
        <position position="1"/>
    </location>
</feature>
<feature type="region of interest" description="Disordered" evidence="1">
    <location>
        <begin position="25"/>
        <end position="52"/>
    </location>
</feature>
<dbReference type="EMBL" id="ATJJ01000044">
    <property type="protein sequence ID" value="EPI47706.1"/>
    <property type="molecule type" value="Genomic_DNA"/>
</dbReference>
<proteinExistence type="predicted"/>
<dbReference type="AlphaFoldDB" id="S4GXZ4"/>
<accession>S4GXZ4</accession>
<evidence type="ECO:0000256" key="1">
    <source>
        <dbReference type="SAM" id="MobiDB-lite"/>
    </source>
</evidence>